<organism evidence="2 3">
    <name type="scientific">Serendipita indica (strain DSM 11827)</name>
    <name type="common">Root endophyte fungus</name>
    <name type="synonym">Piriformospora indica</name>
    <dbReference type="NCBI Taxonomy" id="1109443"/>
    <lineage>
        <taxon>Eukaryota</taxon>
        <taxon>Fungi</taxon>
        <taxon>Dikarya</taxon>
        <taxon>Basidiomycota</taxon>
        <taxon>Agaricomycotina</taxon>
        <taxon>Agaricomycetes</taxon>
        <taxon>Sebacinales</taxon>
        <taxon>Serendipitaceae</taxon>
        <taxon>Serendipita</taxon>
    </lineage>
</organism>
<evidence type="ECO:0008006" key="4">
    <source>
        <dbReference type="Google" id="ProtNLM"/>
    </source>
</evidence>
<dbReference type="InParanoid" id="G4TP06"/>
<gene>
    <name evidence="2" type="ORF">PIIN_07004</name>
</gene>
<feature type="region of interest" description="Disordered" evidence="1">
    <location>
        <begin position="374"/>
        <end position="413"/>
    </location>
</feature>
<evidence type="ECO:0000256" key="1">
    <source>
        <dbReference type="SAM" id="MobiDB-lite"/>
    </source>
</evidence>
<evidence type="ECO:0000313" key="2">
    <source>
        <dbReference type="EMBL" id="CCA73049.1"/>
    </source>
</evidence>
<keyword evidence="3" id="KW-1185">Reference proteome</keyword>
<accession>G4TP06</accession>
<feature type="region of interest" description="Disordered" evidence="1">
    <location>
        <begin position="275"/>
        <end position="316"/>
    </location>
</feature>
<dbReference type="Gene3D" id="3.30.2130.10">
    <property type="entry name" value="VC0802-like"/>
    <property type="match status" value="1"/>
</dbReference>
<sequence>MPSHVDLLPIPLAVLSFQRDEFADYIHHLFAKVLPHGFYWIFPKQPQLLQPTLSFFSLTLNDDQVSLLFDKHLSEDISIITSAEAWAVFSLDTDDHGLLELIQSLQAKSIQFMYQTSMSTDYLFVESDCIARVCSLLHDLEFIFSDEEDTYTPNKRRSRSRVPSRKHSEEDSHSQTWSLRTLPHTHAFHGLHTTQFAASNDWLLRLVQMLGWPDTLLTPSPSTRLPPPLPAAWRVSRARSESFRRPKLVSRHSADITNGGRSLLLAPRQDSLSSSYAPTSTLHSHHQSITLAQSSPPLYTSRPTSDTGLSLKEPKNEHKDILPFASLVIQRPVPGHRSGKDNEVRASIMARGRLLAKLFESSLLIGGCGDVAVSEDEADSETETMSKRARRGDDEGAFEMDDAPLPASSHSSNSLNDEGFKVLQISSETGTFSTPIRVFANSPQGTLSPIHILGVCTRVLDDESIEHHFTQTKDCLNILVGPSQFVHSQSPHYAIDPAVSNKARPKALRASDQRLKGK</sequence>
<feature type="compositionally biased region" description="Basic residues" evidence="1">
    <location>
        <begin position="154"/>
        <end position="165"/>
    </location>
</feature>
<dbReference type="OrthoDB" id="58529at2759"/>
<name>G4TP06_SERID</name>
<comment type="caution">
    <text evidence="2">The sequence shown here is derived from an EMBL/GenBank/DDBJ whole genome shotgun (WGS) entry which is preliminary data.</text>
</comment>
<feature type="compositionally biased region" description="Polar residues" evidence="1">
    <location>
        <begin position="275"/>
        <end position="308"/>
    </location>
</feature>
<dbReference type="Proteomes" id="UP000007148">
    <property type="component" value="Unassembled WGS sequence"/>
</dbReference>
<evidence type="ECO:0000313" key="3">
    <source>
        <dbReference type="Proteomes" id="UP000007148"/>
    </source>
</evidence>
<dbReference type="EMBL" id="CAFZ01000199">
    <property type="protein sequence ID" value="CCA73049.1"/>
    <property type="molecule type" value="Genomic_DNA"/>
</dbReference>
<reference evidence="2 3" key="1">
    <citation type="journal article" date="2011" name="PLoS Pathog.">
        <title>Endophytic Life Strategies Decoded by Genome and Transcriptome Analyses of the Mutualistic Root Symbiont Piriformospora indica.</title>
        <authorList>
            <person name="Zuccaro A."/>
            <person name="Lahrmann U."/>
            <person name="Guldener U."/>
            <person name="Langen G."/>
            <person name="Pfiffi S."/>
            <person name="Biedenkopf D."/>
            <person name="Wong P."/>
            <person name="Samans B."/>
            <person name="Grimm C."/>
            <person name="Basiewicz M."/>
            <person name="Murat C."/>
            <person name="Martin F."/>
            <person name="Kogel K.H."/>
        </authorList>
    </citation>
    <scope>NUCLEOTIDE SEQUENCE [LARGE SCALE GENOMIC DNA]</scope>
    <source>
        <strain evidence="2 3">DSM 11827</strain>
    </source>
</reference>
<feature type="region of interest" description="Disordered" evidence="1">
    <location>
        <begin position="151"/>
        <end position="176"/>
    </location>
</feature>
<protein>
    <recommendedName>
        <fullName evidence="4">CASTOR ACT domain-containing protein</fullName>
    </recommendedName>
</protein>
<proteinExistence type="predicted"/>
<dbReference type="AlphaFoldDB" id="G4TP06"/>
<dbReference type="HOGENOM" id="CLU_525913_0_0_1"/>